<dbReference type="RefSeq" id="XP_020430921.1">
    <property type="nucleotide sequence ID" value="XM_020579082.1"/>
</dbReference>
<keyword evidence="3" id="KW-1185">Reference proteome</keyword>
<evidence type="ECO:0000313" key="2">
    <source>
        <dbReference type="EMBL" id="EFA78797.1"/>
    </source>
</evidence>
<evidence type="ECO:0000259" key="1">
    <source>
        <dbReference type="Pfam" id="PF03114"/>
    </source>
</evidence>
<dbReference type="Proteomes" id="UP000001396">
    <property type="component" value="Unassembled WGS sequence"/>
</dbReference>
<dbReference type="SUPFAM" id="SSF103657">
    <property type="entry name" value="BAR/IMD domain-like"/>
    <property type="match status" value="1"/>
</dbReference>
<accession>D3BHP7</accession>
<dbReference type="OMA" id="NTHRFIN"/>
<evidence type="ECO:0000313" key="3">
    <source>
        <dbReference type="Proteomes" id="UP000001396"/>
    </source>
</evidence>
<name>D3BHP7_HETP5</name>
<organism evidence="2 3">
    <name type="scientific">Heterostelium pallidum (strain ATCC 26659 / Pp 5 / PN500)</name>
    <name type="common">Cellular slime mold</name>
    <name type="synonym">Polysphondylium pallidum</name>
    <dbReference type="NCBI Taxonomy" id="670386"/>
    <lineage>
        <taxon>Eukaryota</taxon>
        <taxon>Amoebozoa</taxon>
        <taxon>Evosea</taxon>
        <taxon>Eumycetozoa</taxon>
        <taxon>Dictyostelia</taxon>
        <taxon>Acytosteliales</taxon>
        <taxon>Acytosteliaceae</taxon>
        <taxon>Heterostelium</taxon>
    </lineage>
</organism>
<comment type="caution">
    <text evidence="2">The sequence shown here is derived from an EMBL/GenBank/DDBJ whole genome shotgun (WGS) entry which is preliminary data.</text>
</comment>
<dbReference type="InParanoid" id="D3BHP7"/>
<dbReference type="Gene3D" id="1.20.1270.60">
    <property type="entry name" value="Arfaptin homology (AH) domain/BAR domain"/>
    <property type="match status" value="1"/>
</dbReference>
<dbReference type="InterPro" id="IPR004148">
    <property type="entry name" value="BAR_dom"/>
</dbReference>
<sequence>MNVFIQKTKEALGTNSIPSVEHPETNHLKDTGKILKADYDDLLSNTHRFINAIHDFQYKWETLTYVIKSFGVEQFTDPQPVLRIAEINRELQLLLYPIIQSAKSGLYAQTEKVYKGDVAQIKVEQSTLDSLRLKADASQRKFIKYHEKRHPNPVKLRRYEEERDKAKKEYDEKFNVYCDLIHSLELHSDGVVVENVQRLIDELKIYFSEGYRIIDKFYREEFLSYPDTLTVNSNIERIAMSSMEGERLDKTLERPLQPIE</sequence>
<dbReference type="GO" id="GO:0005737">
    <property type="term" value="C:cytoplasm"/>
    <property type="evidence" value="ECO:0007669"/>
    <property type="project" value="InterPro"/>
</dbReference>
<dbReference type="FunCoup" id="D3BHP7">
    <property type="interactions" value="805"/>
</dbReference>
<reference evidence="2 3" key="1">
    <citation type="journal article" date="2011" name="Genome Res.">
        <title>Phylogeny-wide analysis of social amoeba genomes highlights ancient origins for complex intercellular communication.</title>
        <authorList>
            <person name="Heidel A.J."/>
            <person name="Lawal H.M."/>
            <person name="Felder M."/>
            <person name="Schilde C."/>
            <person name="Helps N.R."/>
            <person name="Tunggal B."/>
            <person name="Rivero F."/>
            <person name="John U."/>
            <person name="Schleicher M."/>
            <person name="Eichinger L."/>
            <person name="Platzer M."/>
            <person name="Noegel A.A."/>
            <person name="Schaap P."/>
            <person name="Gloeckner G."/>
        </authorList>
    </citation>
    <scope>NUCLEOTIDE SEQUENCE [LARGE SCALE GENOMIC DNA]</scope>
    <source>
        <strain evidence="3">ATCC 26659 / Pp 5 / PN500</strain>
    </source>
</reference>
<dbReference type="Pfam" id="PF03114">
    <property type="entry name" value="BAR"/>
    <property type="match status" value="1"/>
</dbReference>
<feature type="domain" description="BAR" evidence="1">
    <location>
        <begin position="57"/>
        <end position="215"/>
    </location>
</feature>
<proteinExistence type="predicted"/>
<dbReference type="AlphaFoldDB" id="D3BHP7"/>
<dbReference type="InterPro" id="IPR027267">
    <property type="entry name" value="AH/BAR_dom_sf"/>
</dbReference>
<protein>
    <recommendedName>
        <fullName evidence="1">BAR domain-containing protein</fullName>
    </recommendedName>
</protein>
<dbReference type="GeneID" id="31363740"/>
<gene>
    <name evidence="2" type="ORF">PPL_08260</name>
</gene>
<dbReference type="EMBL" id="ADBJ01000037">
    <property type="protein sequence ID" value="EFA78797.1"/>
    <property type="molecule type" value="Genomic_DNA"/>
</dbReference>